<dbReference type="Proteomes" id="UP000238338">
    <property type="component" value="Unassembled WGS sequence"/>
</dbReference>
<reference evidence="2 3" key="1">
    <citation type="submission" date="2018-02" db="EMBL/GenBank/DDBJ databases">
        <title>Genomic Encyclopedia of Archaeal and Bacterial Type Strains, Phase II (KMG-II): from individual species to whole genera.</title>
        <authorList>
            <person name="Goeker M."/>
        </authorList>
    </citation>
    <scope>NUCLEOTIDE SEQUENCE [LARGE SCALE GENOMIC DNA]</scope>
    <source>
        <strain evidence="2 3">DSM 18921</strain>
    </source>
</reference>
<dbReference type="Pfam" id="PF08239">
    <property type="entry name" value="SH3_3"/>
    <property type="match status" value="1"/>
</dbReference>
<name>A0A2S8S4A1_9RHOB</name>
<organism evidence="2 3">
    <name type="scientific">Albidovulum denitrificans</name>
    <dbReference type="NCBI Taxonomy" id="404881"/>
    <lineage>
        <taxon>Bacteria</taxon>
        <taxon>Pseudomonadati</taxon>
        <taxon>Pseudomonadota</taxon>
        <taxon>Alphaproteobacteria</taxon>
        <taxon>Rhodobacterales</taxon>
        <taxon>Paracoccaceae</taxon>
        <taxon>Albidovulum</taxon>
    </lineage>
</organism>
<dbReference type="OrthoDB" id="7433551at2"/>
<accession>A0A2S8S4A1</accession>
<dbReference type="EMBL" id="PVEP01000008">
    <property type="protein sequence ID" value="PQV55639.1"/>
    <property type="molecule type" value="Genomic_DNA"/>
</dbReference>
<evidence type="ECO:0000313" key="2">
    <source>
        <dbReference type="EMBL" id="PQV55639.1"/>
    </source>
</evidence>
<keyword evidence="3" id="KW-1185">Reference proteome</keyword>
<gene>
    <name evidence="2" type="ORF">LX70_03305</name>
</gene>
<proteinExistence type="predicted"/>
<sequence>MVRVGLVTCAVVFTVMLFIPMPLRKGEAIHAPQDLTQEVGTARVVARHPIAAFASIEPDRRVEVPAPPLPQTDDLLSPIIVSAPPVVAAEAAAEAAPAAKPGPKSLPPREPDFYRVTSAKAALRAGPSGDTRKLAMLGAGDTVDVLTSFDGKWYFVRLADGQTEGYLEQSDVARADTAAVSLGQ</sequence>
<dbReference type="Gene3D" id="2.30.30.40">
    <property type="entry name" value="SH3 Domains"/>
    <property type="match status" value="1"/>
</dbReference>
<evidence type="ECO:0000259" key="1">
    <source>
        <dbReference type="Pfam" id="PF08239"/>
    </source>
</evidence>
<comment type="caution">
    <text evidence="2">The sequence shown here is derived from an EMBL/GenBank/DDBJ whole genome shotgun (WGS) entry which is preliminary data.</text>
</comment>
<protein>
    <submittedName>
        <fullName evidence="2">SH3 domain-containing protein</fullName>
    </submittedName>
</protein>
<dbReference type="AlphaFoldDB" id="A0A2S8S4A1"/>
<dbReference type="InterPro" id="IPR003646">
    <property type="entry name" value="SH3-like_bac-type"/>
</dbReference>
<feature type="domain" description="SH3b" evidence="1">
    <location>
        <begin position="121"/>
        <end position="172"/>
    </location>
</feature>
<evidence type="ECO:0000313" key="3">
    <source>
        <dbReference type="Proteomes" id="UP000238338"/>
    </source>
</evidence>